<keyword evidence="2" id="KW-1185">Reference proteome</keyword>
<protein>
    <submittedName>
        <fullName evidence="1">Uncharacterized protein</fullName>
    </submittedName>
</protein>
<dbReference type="AlphaFoldDB" id="A0A7N9D4U5"/>
<reference evidence="1 2" key="1">
    <citation type="submission" date="2013-03" db="EMBL/GenBank/DDBJ databases">
        <authorList>
            <person name="Warren W."/>
            <person name="Wilson R.K."/>
        </authorList>
    </citation>
    <scope>NUCLEOTIDE SEQUENCE</scope>
</reference>
<dbReference type="Proteomes" id="UP000233100">
    <property type="component" value="Chromosome 3"/>
</dbReference>
<dbReference type="PANTHER" id="PTHR12138">
    <property type="entry name" value="PRIMATE-EXPANDED PROTEIN FAMILY"/>
    <property type="match status" value="1"/>
</dbReference>
<proteinExistence type="predicted"/>
<sequence>NIYKYIYVHTHTHTHTHTQISQAWWHVPVVPATQEAEAGESLEPRRLECSGTIFTHCILHLLGTSNSPASGSRVAGITGVHHHAWLCFVFLVETGFHPVCWPWHLIEMLMNFTLAIFCTSIHV</sequence>
<dbReference type="Ensembl" id="ENSMFAT00000088635.1">
    <property type="protein sequence ID" value="ENSMFAP00000059318.1"/>
    <property type="gene ID" value="ENSMFAG00000065398.1"/>
</dbReference>
<name>A0A7N9D4U5_MACFA</name>
<evidence type="ECO:0000313" key="1">
    <source>
        <dbReference type="Ensembl" id="ENSMFAP00000059318.1"/>
    </source>
</evidence>
<evidence type="ECO:0000313" key="2">
    <source>
        <dbReference type="Proteomes" id="UP000233100"/>
    </source>
</evidence>
<reference evidence="1" key="3">
    <citation type="submission" date="2025-09" db="UniProtKB">
        <authorList>
            <consortium name="Ensembl"/>
        </authorList>
    </citation>
    <scope>IDENTIFICATION</scope>
</reference>
<accession>A0A7N9D4U5</accession>
<dbReference type="PANTHER" id="PTHR12138:SF162">
    <property type="entry name" value="CHROMOSOME UNDETERMINED SCAFFOLD_275, WHOLE GENOME SHOTGUN SEQUENCE"/>
    <property type="match status" value="1"/>
</dbReference>
<reference evidence="1" key="2">
    <citation type="submission" date="2025-08" db="UniProtKB">
        <authorList>
            <consortium name="Ensembl"/>
        </authorList>
    </citation>
    <scope>IDENTIFICATION</scope>
</reference>
<organism evidence="1 2">
    <name type="scientific">Macaca fascicularis</name>
    <name type="common">Crab-eating macaque</name>
    <name type="synonym">Cynomolgus monkey</name>
    <dbReference type="NCBI Taxonomy" id="9541"/>
    <lineage>
        <taxon>Eukaryota</taxon>
        <taxon>Metazoa</taxon>
        <taxon>Chordata</taxon>
        <taxon>Craniata</taxon>
        <taxon>Vertebrata</taxon>
        <taxon>Euteleostomi</taxon>
        <taxon>Mammalia</taxon>
        <taxon>Eutheria</taxon>
        <taxon>Euarchontoglires</taxon>
        <taxon>Primates</taxon>
        <taxon>Haplorrhini</taxon>
        <taxon>Catarrhini</taxon>
        <taxon>Cercopithecidae</taxon>
        <taxon>Cercopithecinae</taxon>
        <taxon>Macaca</taxon>
    </lineage>
</organism>
<dbReference type="GeneTree" id="ENSGT01150000286943"/>